<protein>
    <submittedName>
        <fullName evidence="3">Ferritin-like domain-containing protein</fullName>
    </submittedName>
</protein>
<reference evidence="2" key="1">
    <citation type="journal article" date="2014" name="Int. J. Syst. Evol. Microbiol.">
        <title>Complete genome sequence of Corynebacterium casei LMG S-19264T (=DSM 44701T), isolated from a smear-ripened cheese.</title>
        <authorList>
            <consortium name="US DOE Joint Genome Institute (JGI-PGF)"/>
            <person name="Walter F."/>
            <person name="Albersmeier A."/>
            <person name="Kalinowski J."/>
            <person name="Ruckert C."/>
        </authorList>
    </citation>
    <scope>NUCLEOTIDE SEQUENCE</scope>
    <source>
        <strain evidence="2">JCM 12289</strain>
    </source>
</reference>
<dbReference type="GeneID" id="71761110"/>
<evidence type="ECO:0000313" key="3">
    <source>
        <dbReference type="EMBL" id="UOO95998.1"/>
    </source>
</evidence>
<gene>
    <name evidence="2" type="ORF">GCM10008985_28820</name>
    <name evidence="3" type="ORF">MUK72_04640</name>
</gene>
<accession>A0AAV3SJP0</accession>
<dbReference type="PANTHER" id="PTHR31694">
    <property type="entry name" value="DESICCATION-LIKE PROTEIN"/>
    <property type="match status" value="1"/>
</dbReference>
<proteinExistence type="predicted"/>
<reference evidence="3" key="2">
    <citation type="submission" date="2022-04" db="EMBL/GenBank/DDBJ databases">
        <title>Sequencing and genomic assembly of Halococcus dombrowskii.</title>
        <authorList>
            <person name="Lim S.W."/>
            <person name="MacLea K.S."/>
        </authorList>
    </citation>
    <scope>NUCLEOTIDE SEQUENCE</scope>
    <source>
        <strain evidence="3">H4</strain>
    </source>
</reference>
<dbReference type="Pfam" id="PF13668">
    <property type="entry name" value="Ferritin_2"/>
    <property type="match status" value="1"/>
</dbReference>
<name>A0AAV3SJP0_HALDO</name>
<dbReference type="InterPro" id="IPR012347">
    <property type="entry name" value="Ferritin-like"/>
</dbReference>
<reference evidence="2" key="3">
    <citation type="submission" date="2023-12" db="EMBL/GenBank/DDBJ databases">
        <authorList>
            <person name="Sun Q."/>
            <person name="Inoue M."/>
        </authorList>
    </citation>
    <scope>NUCLEOTIDE SEQUENCE</scope>
    <source>
        <strain evidence="2">JCM 12289</strain>
    </source>
</reference>
<evidence type="ECO:0000313" key="4">
    <source>
        <dbReference type="Proteomes" id="UP000830542"/>
    </source>
</evidence>
<feature type="region of interest" description="Disordered" evidence="1">
    <location>
        <begin position="1"/>
        <end position="38"/>
    </location>
</feature>
<dbReference type="Proteomes" id="UP001500962">
    <property type="component" value="Unassembled WGS sequence"/>
</dbReference>
<dbReference type="Proteomes" id="UP000830542">
    <property type="component" value="Chromosome"/>
</dbReference>
<sequence>MTDDATTDTGRTVRDDEEFDRNETATTDGESGPLGRIGDELRSRRNFLSNTAKVGAGAAALGALGSGTAAAAHGEQPYSDSDYEDANEFGYGALTDVQIVKFALILERLEATFYTEAVGTAPVGKMGTEGNGNGGQLGEHDIERSDIAAQFANPSRRYSTFQRFQQIRDHEQAHVKALEGVLKEVGSNPDFASNLEFEFPYEGTVEFVGLAQALEDTGAGAYTGAAPAVDTEEYLAAAAQIHGVENRHASYLRVLNSPLPAGSGARNPFPEAFQPRLSVQEVVDRAAPFIKGVDSLDQVTELLGGYAKDVTDD</sequence>
<dbReference type="AlphaFoldDB" id="A0AAV3SJP0"/>
<evidence type="ECO:0000256" key="1">
    <source>
        <dbReference type="SAM" id="MobiDB-lite"/>
    </source>
</evidence>
<dbReference type="EMBL" id="BAAADN010000046">
    <property type="protein sequence ID" value="GAA0470099.1"/>
    <property type="molecule type" value="Genomic_DNA"/>
</dbReference>
<dbReference type="RefSeq" id="WP_244704363.1">
    <property type="nucleotide sequence ID" value="NZ_BAAADN010000046.1"/>
</dbReference>
<dbReference type="InterPro" id="IPR009078">
    <property type="entry name" value="Ferritin-like_SF"/>
</dbReference>
<dbReference type="KEGG" id="hdo:MUK72_04640"/>
<dbReference type="PROSITE" id="PS51318">
    <property type="entry name" value="TAT"/>
    <property type="match status" value="1"/>
</dbReference>
<dbReference type="Gene3D" id="1.20.1260.10">
    <property type="match status" value="1"/>
</dbReference>
<dbReference type="InterPro" id="IPR006311">
    <property type="entry name" value="TAT_signal"/>
</dbReference>
<dbReference type="EMBL" id="CP095005">
    <property type="protein sequence ID" value="UOO95998.1"/>
    <property type="molecule type" value="Genomic_DNA"/>
</dbReference>
<dbReference type="InterPro" id="IPR052965">
    <property type="entry name" value="Pigment-catalase-like"/>
</dbReference>
<evidence type="ECO:0000313" key="2">
    <source>
        <dbReference type="EMBL" id="GAA0470099.1"/>
    </source>
</evidence>
<keyword evidence="4" id="KW-1185">Reference proteome</keyword>
<evidence type="ECO:0000313" key="5">
    <source>
        <dbReference type="Proteomes" id="UP001500962"/>
    </source>
</evidence>
<organism evidence="2 5">
    <name type="scientific">Halococcus dombrowskii</name>
    <dbReference type="NCBI Taxonomy" id="179637"/>
    <lineage>
        <taxon>Archaea</taxon>
        <taxon>Methanobacteriati</taxon>
        <taxon>Methanobacteriota</taxon>
        <taxon>Stenosarchaea group</taxon>
        <taxon>Halobacteria</taxon>
        <taxon>Halobacteriales</taxon>
        <taxon>Halococcaceae</taxon>
        <taxon>Halococcus</taxon>
    </lineage>
</organism>
<dbReference type="SUPFAM" id="SSF47240">
    <property type="entry name" value="Ferritin-like"/>
    <property type="match status" value="1"/>
</dbReference>
<dbReference type="PANTHER" id="PTHR31694:SF26">
    <property type="entry name" value="OS05G0151100 PROTEIN"/>
    <property type="match status" value="1"/>
</dbReference>